<accession>A0AAQ3KB24</accession>
<keyword evidence="1" id="KW-0862">Zinc</keyword>
<dbReference type="Proteomes" id="UP001327560">
    <property type="component" value="Chromosome 4"/>
</dbReference>
<dbReference type="AlphaFoldDB" id="A0AAQ3KB24"/>
<proteinExistence type="predicted"/>
<feature type="domain" description="C2H2-type" evidence="2">
    <location>
        <begin position="147"/>
        <end position="174"/>
    </location>
</feature>
<dbReference type="GO" id="GO:0010090">
    <property type="term" value="P:trichome morphogenesis"/>
    <property type="evidence" value="ECO:0007669"/>
    <property type="project" value="InterPro"/>
</dbReference>
<evidence type="ECO:0000256" key="1">
    <source>
        <dbReference type="PROSITE-ProRule" id="PRU00042"/>
    </source>
</evidence>
<dbReference type="EMBL" id="CP136893">
    <property type="protein sequence ID" value="WOL03923.1"/>
    <property type="molecule type" value="Genomic_DNA"/>
</dbReference>
<dbReference type="PROSITE" id="PS50157">
    <property type="entry name" value="ZINC_FINGER_C2H2_2"/>
    <property type="match status" value="1"/>
</dbReference>
<dbReference type="InterPro" id="IPR013087">
    <property type="entry name" value="Znf_C2H2_type"/>
</dbReference>
<evidence type="ECO:0000313" key="3">
    <source>
        <dbReference type="EMBL" id="WOL03923.1"/>
    </source>
</evidence>
<organism evidence="3 4">
    <name type="scientific">Canna indica</name>
    <name type="common">Indian-shot</name>
    <dbReference type="NCBI Taxonomy" id="4628"/>
    <lineage>
        <taxon>Eukaryota</taxon>
        <taxon>Viridiplantae</taxon>
        <taxon>Streptophyta</taxon>
        <taxon>Embryophyta</taxon>
        <taxon>Tracheophyta</taxon>
        <taxon>Spermatophyta</taxon>
        <taxon>Magnoliopsida</taxon>
        <taxon>Liliopsida</taxon>
        <taxon>Zingiberales</taxon>
        <taxon>Cannaceae</taxon>
        <taxon>Canna</taxon>
    </lineage>
</organism>
<dbReference type="InterPro" id="IPR044291">
    <property type="entry name" value="GIS/GIS2/ZFP8"/>
</dbReference>
<dbReference type="Gene3D" id="3.30.160.60">
    <property type="entry name" value="Classic Zinc Finger"/>
    <property type="match status" value="1"/>
</dbReference>
<dbReference type="PANTHER" id="PTHR46547">
    <property type="entry name" value="ZINC FINGER PROTEIN GIS"/>
    <property type="match status" value="1"/>
</dbReference>
<dbReference type="PROSITE" id="PS00028">
    <property type="entry name" value="ZINC_FINGER_C2H2_1"/>
    <property type="match status" value="1"/>
</dbReference>
<dbReference type="GO" id="GO:0003700">
    <property type="term" value="F:DNA-binding transcription factor activity"/>
    <property type="evidence" value="ECO:0007669"/>
    <property type="project" value="InterPro"/>
</dbReference>
<dbReference type="SUPFAM" id="SSF57667">
    <property type="entry name" value="beta-beta-alpha zinc fingers"/>
    <property type="match status" value="1"/>
</dbReference>
<evidence type="ECO:0000313" key="4">
    <source>
        <dbReference type="Proteomes" id="UP001327560"/>
    </source>
</evidence>
<dbReference type="GO" id="GO:0009739">
    <property type="term" value="P:response to gibberellin"/>
    <property type="evidence" value="ECO:0007669"/>
    <property type="project" value="InterPro"/>
</dbReference>
<name>A0AAQ3KB24_9LILI</name>
<keyword evidence="1" id="KW-0479">Metal-binding</keyword>
<dbReference type="GO" id="GO:0008270">
    <property type="term" value="F:zinc ion binding"/>
    <property type="evidence" value="ECO:0007669"/>
    <property type="project" value="UniProtKB-KW"/>
</dbReference>
<reference evidence="3 4" key="1">
    <citation type="submission" date="2023-10" db="EMBL/GenBank/DDBJ databases">
        <title>Chromosome-scale genome assembly provides insights into flower coloration mechanisms of Canna indica.</title>
        <authorList>
            <person name="Li C."/>
        </authorList>
    </citation>
    <scope>NUCLEOTIDE SEQUENCE [LARGE SCALE GENOMIC DNA]</scope>
    <source>
        <tissue evidence="3">Flower</tissue>
    </source>
</reference>
<protein>
    <recommendedName>
        <fullName evidence="2">C2H2-type domain-containing protein</fullName>
    </recommendedName>
</protein>
<dbReference type="InterPro" id="IPR036236">
    <property type="entry name" value="Znf_C2H2_sf"/>
</dbReference>
<keyword evidence="1" id="KW-0863">Zinc-finger</keyword>
<sequence length="324" mass="34940">MHVVSPHACLNHRTVGMNAMKAKKKAQSLEIYTRRSLHACIDLAIRVYGQDSLLLHIPSIMETRDFMSIDTFAQIPFMRPAPVTATAREKSSTSAASGVRLFGFEVPQEPITGDESSSKDHLITASTATAADAGGSGSGGSDNARRFECHYCYRHFPTSQALGGHQNAHKRERQHAKQAQLYPAMTAALHHQHRHLSAVDGYNAYGLNQNHRSLFGVLDSPFAHHQYSSTWRTTSDAHFFSGLGSAAQPVNGSQFMWRVPAVGNGGASVGLSHRDGAITPSLPVTGGGRALLSSGSFAIPSSSRFAGEPIMPSRKETVSLDLHL</sequence>
<dbReference type="PANTHER" id="PTHR46547:SF7">
    <property type="entry name" value="ZINC FINGER PROTEIN GIS"/>
    <property type="match status" value="1"/>
</dbReference>
<keyword evidence="4" id="KW-1185">Reference proteome</keyword>
<evidence type="ECO:0000259" key="2">
    <source>
        <dbReference type="PROSITE" id="PS50157"/>
    </source>
</evidence>
<dbReference type="Pfam" id="PF13912">
    <property type="entry name" value="zf-C2H2_6"/>
    <property type="match status" value="1"/>
</dbReference>
<gene>
    <name evidence="3" type="ORF">Cni_G12643</name>
</gene>